<dbReference type="Pfam" id="PF00753">
    <property type="entry name" value="Lactamase_B"/>
    <property type="match status" value="1"/>
</dbReference>
<dbReference type="AlphaFoldDB" id="A0A060TC53"/>
<feature type="domain" description="Metallo-beta-lactamase" evidence="1">
    <location>
        <begin position="78"/>
        <end position="240"/>
    </location>
</feature>
<name>A0A060TC53_BLAAD</name>
<dbReference type="InterPro" id="IPR001279">
    <property type="entry name" value="Metallo-B-lactamas"/>
</dbReference>
<dbReference type="PANTHER" id="PTHR36839:SF1">
    <property type="entry name" value="METALLO-BETA-LACTAMASE FAMILY PROTEIN (AFU_ORTHOLOGUE AFUA_5G12770)"/>
    <property type="match status" value="1"/>
</dbReference>
<dbReference type="EMBL" id="HG937692">
    <property type="protein sequence ID" value="CDP36482.1"/>
    <property type="molecule type" value="Genomic_DNA"/>
</dbReference>
<accession>A0A060TC53</accession>
<protein>
    <submittedName>
        <fullName evidence="2">ARAD1B14102p</fullName>
    </submittedName>
</protein>
<organism evidence="2">
    <name type="scientific">Blastobotrys adeninivorans</name>
    <name type="common">Yeast</name>
    <name type="synonym">Arxula adeninivorans</name>
    <dbReference type="NCBI Taxonomy" id="409370"/>
    <lineage>
        <taxon>Eukaryota</taxon>
        <taxon>Fungi</taxon>
        <taxon>Dikarya</taxon>
        <taxon>Ascomycota</taxon>
        <taxon>Saccharomycotina</taxon>
        <taxon>Dipodascomycetes</taxon>
        <taxon>Dipodascales</taxon>
        <taxon>Trichomonascaceae</taxon>
        <taxon>Blastobotrys</taxon>
    </lineage>
</organism>
<sequence>MLNVEMDFLICETCGTQFDQTSKTSCRICEDPRQYVLPTGPSFTTLRSMQGQYRNEIRMDPYNCNLYSVWTEPKFAIGQRAMLIRTPKGNVLWDCISYLDQDTIDSINELGGIHAIAISHPHFYSSHVEWAKAFNCKVYISSEDEEWLNRRHEQQVIASDHMIDIFGDGDITIRKAGGHFPGSTVLYWRSAKKLLTSDTIMVVQSGLNPQPGQVSFSFMWSYPNMIPLSGDQVAKIWDAVKRLDFESCHSSWWDRDVRGDAKKKVFDSASLILSIIGSSATIFWPGEH</sequence>
<evidence type="ECO:0000259" key="1">
    <source>
        <dbReference type="SMART" id="SM00849"/>
    </source>
</evidence>
<dbReference type="SMART" id="SM00849">
    <property type="entry name" value="Lactamase_B"/>
    <property type="match status" value="1"/>
</dbReference>
<gene>
    <name evidence="2" type="ORF">GNLVRS02_ARAD1B14102g</name>
</gene>
<proteinExistence type="predicted"/>
<dbReference type="InterPro" id="IPR036866">
    <property type="entry name" value="RibonucZ/Hydroxyglut_hydro"/>
</dbReference>
<evidence type="ECO:0000313" key="2">
    <source>
        <dbReference type="EMBL" id="CDP36482.1"/>
    </source>
</evidence>
<dbReference type="SUPFAM" id="SSF56281">
    <property type="entry name" value="Metallo-hydrolase/oxidoreductase"/>
    <property type="match status" value="1"/>
</dbReference>
<dbReference type="PhylomeDB" id="A0A060TC53"/>
<reference evidence="2" key="1">
    <citation type="submission" date="2014-02" db="EMBL/GenBank/DDBJ databases">
        <authorList>
            <person name="Genoscope - CEA"/>
        </authorList>
    </citation>
    <scope>NUCLEOTIDE SEQUENCE</scope>
    <source>
        <strain evidence="2">LS3</strain>
    </source>
</reference>
<reference evidence="2" key="2">
    <citation type="submission" date="2014-06" db="EMBL/GenBank/DDBJ databases">
        <title>The complete genome of Blastobotrys (Arxula) adeninivorans LS3 - a yeast of biotechnological interest.</title>
        <authorList>
            <person name="Kunze G."/>
            <person name="Gaillardin C."/>
            <person name="Czernicka M."/>
            <person name="Durrens P."/>
            <person name="Martin T."/>
            <person name="Boer E."/>
            <person name="Gabaldon T."/>
            <person name="Cruz J."/>
            <person name="Talla E."/>
            <person name="Marck C."/>
            <person name="Goffeau A."/>
            <person name="Barbe V."/>
            <person name="Baret P."/>
            <person name="Baronian K."/>
            <person name="Beier S."/>
            <person name="Bleykasten C."/>
            <person name="Bode R."/>
            <person name="Casaregola S."/>
            <person name="Despons L."/>
            <person name="Fairhead C."/>
            <person name="Giersberg M."/>
            <person name="Gierski P."/>
            <person name="Hahnel U."/>
            <person name="Hartmann A."/>
            <person name="Jankowska D."/>
            <person name="Jubin C."/>
            <person name="Jung P."/>
            <person name="Lafontaine I."/>
            <person name="Leh-Louis V."/>
            <person name="Lemaire M."/>
            <person name="Marcet-Houben M."/>
            <person name="Mascher M."/>
            <person name="Morel G."/>
            <person name="Richard G.-F."/>
            <person name="Riechen J."/>
            <person name="Sacerdot C."/>
            <person name="Sarkar A."/>
            <person name="Savel G."/>
            <person name="Schacherer J."/>
            <person name="Sherman D."/>
            <person name="Straub M.-L."/>
            <person name="Stein N."/>
            <person name="Thierry A."/>
            <person name="Trautwein-Schult A."/>
            <person name="Westhof E."/>
            <person name="Worch S."/>
            <person name="Dujon B."/>
            <person name="Souciet J.-L."/>
            <person name="Wincker P."/>
            <person name="Scholz U."/>
            <person name="Neuveglise N."/>
        </authorList>
    </citation>
    <scope>NUCLEOTIDE SEQUENCE</scope>
    <source>
        <strain evidence="2">LS3</strain>
    </source>
</reference>
<dbReference type="PANTHER" id="PTHR36839">
    <property type="entry name" value="METALLO-BETA-LACTAMASE FAMILY PROTEIN (AFU_ORTHOLOGUE AFUA_5G12770)"/>
    <property type="match status" value="1"/>
</dbReference>
<dbReference type="Gene3D" id="3.60.15.10">
    <property type="entry name" value="Ribonuclease Z/Hydroxyacylglutathione hydrolase-like"/>
    <property type="match status" value="1"/>
</dbReference>